<evidence type="ECO:0000313" key="13">
    <source>
        <dbReference type="Proteomes" id="UP000265541"/>
    </source>
</evidence>
<sequence>MFTGIVEEVGTINRISTQQSVVNLTIGCKTIVSDMHIGDSISVNGACLTVVDFDDHSFSVQVIKGTENKTYLNQLNQSQEVNLERAMSGQGRFGGHFVLGHVDEVAKITRIQASDNSKIVTIKPNSSKLIKQMVQQGSITVDGVSLTIFKLKDTEFDIHLIPETRKSTILNDKRVGDPVHIETDMLFKYVERIMESTDSGLTSDKLKAFGF</sequence>
<feature type="domain" description="Lumazine-binding" evidence="11">
    <location>
        <begin position="1"/>
        <end position="96"/>
    </location>
</feature>
<comment type="caution">
    <text evidence="12">The sequence shown here is derived from an EMBL/GenBank/DDBJ whole genome shotgun (WGS) entry which is preliminary data.</text>
</comment>
<dbReference type="NCBIfam" id="NF006767">
    <property type="entry name" value="PRK09289.1"/>
    <property type="match status" value="1"/>
</dbReference>
<dbReference type="PROSITE" id="PS51177">
    <property type="entry name" value="LUMAZINE_BIND"/>
    <property type="match status" value="2"/>
</dbReference>
<dbReference type="InterPro" id="IPR001783">
    <property type="entry name" value="Lumazine-bd"/>
</dbReference>
<evidence type="ECO:0000256" key="5">
    <source>
        <dbReference type="ARBA" id="ARBA00013950"/>
    </source>
</evidence>
<organism evidence="12 13">
    <name type="scientific">Staphylococcus gallinarum</name>
    <dbReference type="NCBI Taxonomy" id="1293"/>
    <lineage>
        <taxon>Bacteria</taxon>
        <taxon>Bacillati</taxon>
        <taxon>Bacillota</taxon>
        <taxon>Bacilli</taxon>
        <taxon>Bacillales</taxon>
        <taxon>Staphylococcaceae</taxon>
        <taxon>Staphylococcus</taxon>
    </lineage>
</organism>
<dbReference type="GO" id="GO:0009231">
    <property type="term" value="P:riboflavin biosynthetic process"/>
    <property type="evidence" value="ECO:0007669"/>
    <property type="project" value="UniProtKB-KW"/>
</dbReference>
<dbReference type="RefSeq" id="WP_119485430.1">
    <property type="nucleotide sequence ID" value="NZ_QYJN01000004.1"/>
</dbReference>
<accession>A0A3A0W1Z9</accession>
<dbReference type="InterPro" id="IPR023366">
    <property type="entry name" value="ATP_synth_asu-like_sf"/>
</dbReference>
<evidence type="ECO:0000259" key="11">
    <source>
        <dbReference type="PROSITE" id="PS51177"/>
    </source>
</evidence>
<keyword evidence="6" id="KW-0686">Riboflavin biosynthesis</keyword>
<gene>
    <name evidence="12" type="primary">ribE</name>
    <name evidence="12" type="ORF">BUZ14_08195</name>
</gene>
<comment type="pathway">
    <text evidence="3">Cofactor biosynthesis; riboflavin biosynthesis; riboflavin from 2-hydroxy-3-oxobutyl phosphate and 5-amino-6-(D-ribitylamino)uracil: step 2/2.</text>
</comment>
<evidence type="ECO:0000256" key="8">
    <source>
        <dbReference type="ARBA" id="ARBA00022737"/>
    </source>
</evidence>
<dbReference type="FunFam" id="2.40.30.20:FF:000004">
    <property type="entry name" value="Riboflavin synthase, alpha subunit"/>
    <property type="match status" value="1"/>
</dbReference>
<dbReference type="AlphaFoldDB" id="A0A3A0W1Z9"/>
<dbReference type="Pfam" id="PF00677">
    <property type="entry name" value="Lum_binding"/>
    <property type="match status" value="2"/>
</dbReference>
<name>A0A3A0W1Z9_STAGA</name>
<evidence type="ECO:0000256" key="9">
    <source>
        <dbReference type="NCBIfam" id="TIGR00187"/>
    </source>
</evidence>
<dbReference type="Proteomes" id="UP000265541">
    <property type="component" value="Unassembled WGS sequence"/>
</dbReference>
<keyword evidence="7 12" id="KW-0808">Transferase</keyword>
<dbReference type="PIRSF" id="PIRSF000498">
    <property type="entry name" value="Riboflavin_syn_A"/>
    <property type="match status" value="1"/>
</dbReference>
<evidence type="ECO:0000256" key="1">
    <source>
        <dbReference type="ARBA" id="ARBA00000968"/>
    </source>
</evidence>
<evidence type="ECO:0000313" key="12">
    <source>
        <dbReference type="EMBL" id="RIP34019.1"/>
    </source>
</evidence>
<dbReference type="Gene3D" id="2.40.30.20">
    <property type="match status" value="2"/>
</dbReference>
<evidence type="ECO:0000256" key="3">
    <source>
        <dbReference type="ARBA" id="ARBA00004887"/>
    </source>
</evidence>
<dbReference type="PANTHER" id="PTHR21098">
    <property type="entry name" value="RIBOFLAVIN SYNTHASE ALPHA CHAIN"/>
    <property type="match status" value="1"/>
</dbReference>
<comment type="function">
    <text evidence="2">Catalyzes the dismutation of two molecules of 6,7-dimethyl-8-ribityllumazine, resulting in the formation of riboflavin and 5-amino-6-(D-ribitylamino)uracil.</text>
</comment>
<evidence type="ECO:0000256" key="7">
    <source>
        <dbReference type="ARBA" id="ARBA00022679"/>
    </source>
</evidence>
<feature type="repeat" description="Lumazine-binding" evidence="10">
    <location>
        <begin position="97"/>
        <end position="194"/>
    </location>
</feature>
<protein>
    <recommendedName>
        <fullName evidence="5 9">Riboflavin synthase</fullName>
        <ecNumber evidence="4 9">2.5.1.9</ecNumber>
    </recommendedName>
</protein>
<dbReference type="PANTHER" id="PTHR21098:SF12">
    <property type="entry name" value="RIBOFLAVIN SYNTHASE"/>
    <property type="match status" value="1"/>
</dbReference>
<dbReference type="GO" id="GO:0004746">
    <property type="term" value="F:riboflavin synthase activity"/>
    <property type="evidence" value="ECO:0007669"/>
    <property type="project" value="UniProtKB-UniRule"/>
</dbReference>
<evidence type="ECO:0000256" key="2">
    <source>
        <dbReference type="ARBA" id="ARBA00002803"/>
    </source>
</evidence>
<dbReference type="EMBL" id="QYJN01000004">
    <property type="protein sequence ID" value="RIP34019.1"/>
    <property type="molecule type" value="Genomic_DNA"/>
</dbReference>
<dbReference type="EC" id="2.5.1.9" evidence="4 9"/>
<feature type="domain" description="Lumazine-binding" evidence="11">
    <location>
        <begin position="97"/>
        <end position="194"/>
    </location>
</feature>
<feature type="repeat" description="Lumazine-binding" evidence="10">
    <location>
        <begin position="1"/>
        <end position="96"/>
    </location>
</feature>
<dbReference type="InterPro" id="IPR026017">
    <property type="entry name" value="Lumazine-bd_dom"/>
</dbReference>
<proteinExistence type="predicted"/>
<dbReference type="InterPro" id="IPR017938">
    <property type="entry name" value="Riboflavin_synthase-like_b-brl"/>
</dbReference>
<dbReference type="NCBIfam" id="TIGR00187">
    <property type="entry name" value="ribE"/>
    <property type="match status" value="1"/>
</dbReference>
<dbReference type="OrthoDB" id="9788537at2"/>
<reference evidence="12 13" key="1">
    <citation type="journal article" date="2016" name="Front. Microbiol.">
        <title>Comprehensive Phylogenetic Analysis of Bovine Non-aureus Staphylococci Species Based on Whole-Genome Sequencing.</title>
        <authorList>
            <person name="Naushad S."/>
            <person name="Barkema H.W."/>
            <person name="Luby C."/>
            <person name="Condas L.A."/>
            <person name="Nobrega D.B."/>
            <person name="Carson D.A."/>
            <person name="De Buck J."/>
        </authorList>
    </citation>
    <scope>NUCLEOTIDE SEQUENCE [LARGE SCALE GENOMIC DNA]</scope>
    <source>
        <strain evidence="12 13">SNUC 4781</strain>
    </source>
</reference>
<evidence type="ECO:0000256" key="10">
    <source>
        <dbReference type="PROSITE-ProRule" id="PRU00524"/>
    </source>
</evidence>
<dbReference type="SUPFAM" id="SSF63380">
    <property type="entry name" value="Riboflavin synthase domain-like"/>
    <property type="match status" value="2"/>
</dbReference>
<evidence type="ECO:0000256" key="6">
    <source>
        <dbReference type="ARBA" id="ARBA00022619"/>
    </source>
</evidence>
<dbReference type="FunFam" id="2.40.30.20:FF:000014">
    <property type="entry name" value="Riboflavin synthase, alpha subunit"/>
    <property type="match status" value="1"/>
</dbReference>
<keyword evidence="8" id="KW-0677">Repeat</keyword>
<evidence type="ECO:0000256" key="4">
    <source>
        <dbReference type="ARBA" id="ARBA00012827"/>
    </source>
</evidence>
<comment type="catalytic activity">
    <reaction evidence="1">
        <text>2 6,7-dimethyl-8-(1-D-ribityl)lumazine + H(+) = 5-amino-6-(D-ribitylamino)uracil + riboflavin</text>
        <dbReference type="Rhea" id="RHEA:20772"/>
        <dbReference type="ChEBI" id="CHEBI:15378"/>
        <dbReference type="ChEBI" id="CHEBI:15934"/>
        <dbReference type="ChEBI" id="CHEBI:57986"/>
        <dbReference type="ChEBI" id="CHEBI:58201"/>
        <dbReference type="EC" id="2.5.1.9"/>
    </reaction>
</comment>
<dbReference type="CDD" id="cd00402">
    <property type="entry name" value="Riboflavin_synthase_like"/>
    <property type="match status" value="1"/>
</dbReference>